<dbReference type="AlphaFoldDB" id="A0A2Z6QSC1"/>
<sequence>MTKWSLSSNFSLTYNPSSVWSYGSKPAGYHVTGTFSLFTHLDLEPNEHEIAAWFGGGTIWYTHWLGLYYNTKPTAVNLGTIELIANGVAMHPGDDGRFSVARFTAPRDGNYVLDVTFTHIHDCAQHSGGYIIYNSVTAIWEVDLTGPGDSRLFKTTDSGITVRANEHIDFIVGVGIDNKYDCDMTLARVDIHLLDLLENQPGIIAGSIGFGFVLGIIISAILFHIYYRYRENRRNGYQAIN</sequence>
<evidence type="ECO:0000256" key="1">
    <source>
        <dbReference type="SAM" id="Phobius"/>
    </source>
</evidence>
<proteinExistence type="predicted"/>
<feature type="transmembrane region" description="Helical" evidence="1">
    <location>
        <begin position="203"/>
        <end position="227"/>
    </location>
</feature>
<evidence type="ECO:0000313" key="3">
    <source>
        <dbReference type="Proteomes" id="UP000247702"/>
    </source>
</evidence>
<keyword evidence="1" id="KW-0472">Membrane</keyword>
<dbReference type="Proteomes" id="UP000247702">
    <property type="component" value="Unassembled WGS sequence"/>
</dbReference>
<protein>
    <submittedName>
        <fullName evidence="2">Uncharacterized protein</fullName>
    </submittedName>
</protein>
<gene>
    <name evidence="2" type="ORF">RclHR1_00020018</name>
</gene>
<keyword evidence="1" id="KW-1133">Transmembrane helix</keyword>
<evidence type="ECO:0000313" key="2">
    <source>
        <dbReference type="EMBL" id="GBB92315.1"/>
    </source>
</evidence>
<name>A0A2Z6QSC1_9GLOM</name>
<keyword evidence="3" id="KW-1185">Reference proteome</keyword>
<dbReference type="EMBL" id="BEXD01001112">
    <property type="protein sequence ID" value="GBB92315.1"/>
    <property type="molecule type" value="Genomic_DNA"/>
</dbReference>
<keyword evidence="1" id="KW-0812">Transmembrane</keyword>
<organism evidence="2 3">
    <name type="scientific">Rhizophagus clarus</name>
    <dbReference type="NCBI Taxonomy" id="94130"/>
    <lineage>
        <taxon>Eukaryota</taxon>
        <taxon>Fungi</taxon>
        <taxon>Fungi incertae sedis</taxon>
        <taxon>Mucoromycota</taxon>
        <taxon>Glomeromycotina</taxon>
        <taxon>Glomeromycetes</taxon>
        <taxon>Glomerales</taxon>
        <taxon>Glomeraceae</taxon>
        <taxon>Rhizophagus</taxon>
    </lineage>
</organism>
<accession>A0A2Z6QSC1</accession>
<reference evidence="2 3" key="1">
    <citation type="submission" date="2017-11" db="EMBL/GenBank/DDBJ databases">
        <title>The genome of Rhizophagus clarus HR1 reveals common genetic basis of auxotrophy among arbuscular mycorrhizal fungi.</title>
        <authorList>
            <person name="Kobayashi Y."/>
        </authorList>
    </citation>
    <scope>NUCLEOTIDE SEQUENCE [LARGE SCALE GENOMIC DNA]</scope>
    <source>
        <strain evidence="2 3">HR1</strain>
    </source>
</reference>
<comment type="caution">
    <text evidence="2">The sequence shown here is derived from an EMBL/GenBank/DDBJ whole genome shotgun (WGS) entry which is preliminary data.</text>
</comment>